<accession>A0A0A9DUM9</accession>
<organism evidence="1">
    <name type="scientific">Arundo donax</name>
    <name type="common">Giant reed</name>
    <name type="synonym">Donax arundinaceus</name>
    <dbReference type="NCBI Taxonomy" id="35708"/>
    <lineage>
        <taxon>Eukaryota</taxon>
        <taxon>Viridiplantae</taxon>
        <taxon>Streptophyta</taxon>
        <taxon>Embryophyta</taxon>
        <taxon>Tracheophyta</taxon>
        <taxon>Spermatophyta</taxon>
        <taxon>Magnoliopsida</taxon>
        <taxon>Liliopsida</taxon>
        <taxon>Poales</taxon>
        <taxon>Poaceae</taxon>
        <taxon>PACMAD clade</taxon>
        <taxon>Arundinoideae</taxon>
        <taxon>Arundineae</taxon>
        <taxon>Arundo</taxon>
    </lineage>
</organism>
<protein>
    <submittedName>
        <fullName evidence="1">Uncharacterized protein</fullName>
    </submittedName>
</protein>
<evidence type="ECO:0000313" key="1">
    <source>
        <dbReference type="EMBL" id="JAD90403.1"/>
    </source>
</evidence>
<name>A0A0A9DUM9_ARUDO</name>
<proteinExistence type="predicted"/>
<reference evidence="1" key="1">
    <citation type="submission" date="2014-09" db="EMBL/GenBank/DDBJ databases">
        <authorList>
            <person name="Magalhaes I.L.F."/>
            <person name="Oliveira U."/>
            <person name="Santos F.R."/>
            <person name="Vidigal T.H.D.A."/>
            <person name="Brescovit A.D."/>
            <person name="Santos A.J."/>
        </authorList>
    </citation>
    <scope>NUCLEOTIDE SEQUENCE</scope>
    <source>
        <tissue evidence="1">Shoot tissue taken approximately 20 cm above the soil surface</tissue>
    </source>
</reference>
<dbReference type="EMBL" id="GBRH01207492">
    <property type="protein sequence ID" value="JAD90403.1"/>
    <property type="molecule type" value="Transcribed_RNA"/>
</dbReference>
<dbReference type="AlphaFoldDB" id="A0A0A9DUM9"/>
<sequence length="82" mass="9597">MNVRLSEHVGLAPPLKDVHVSTEVTFKFNIARFSLRKRNKKTYIFQIEYTYGKGRIGPAYEVLQFMHKTLHTDVKLKVISFN</sequence>
<reference evidence="1" key="2">
    <citation type="journal article" date="2015" name="Data Brief">
        <title>Shoot transcriptome of the giant reed, Arundo donax.</title>
        <authorList>
            <person name="Barrero R.A."/>
            <person name="Guerrero F.D."/>
            <person name="Moolhuijzen P."/>
            <person name="Goolsby J.A."/>
            <person name="Tidwell J."/>
            <person name="Bellgard S.E."/>
            <person name="Bellgard M.I."/>
        </authorList>
    </citation>
    <scope>NUCLEOTIDE SEQUENCE</scope>
    <source>
        <tissue evidence="1">Shoot tissue taken approximately 20 cm above the soil surface</tissue>
    </source>
</reference>